<feature type="domain" description="Methyltransferase" evidence="1">
    <location>
        <begin position="528"/>
        <end position="651"/>
    </location>
</feature>
<dbReference type="Proteomes" id="UP001497497">
    <property type="component" value="Unassembled WGS sequence"/>
</dbReference>
<dbReference type="FunFam" id="3.40.50.150:FF:000725">
    <property type="entry name" value="Glutathione S-transferase, C-terminal domain-containing"/>
    <property type="match status" value="1"/>
</dbReference>
<dbReference type="PANTHER" id="PTHR13369:SF0">
    <property type="entry name" value="GLUTATHIONE S-TRANSFERASE C-TERMINAL DOMAIN-CONTAINING PROTEIN"/>
    <property type="match status" value="1"/>
</dbReference>
<comment type="caution">
    <text evidence="2">The sequence shown here is derived from an EMBL/GenBank/DDBJ whole genome shotgun (WGS) entry which is preliminary data.</text>
</comment>
<accession>A0AAV2HGE4</accession>
<dbReference type="Gene3D" id="3.40.50.150">
    <property type="entry name" value="Vaccinia Virus protein VP39"/>
    <property type="match status" value="1"/>
</dbReference>
<evidence type="ECO:0000259" key="1">
    <source>
        <dbReference type="Pfam" id="PF13679"/>
    </source>
</evidence>
<dbReference type="AlphaFoldDB" id="A0AAV2HGE4"/>
<organism evidence="2 3">
    <name type="scientific">Lymnaea stagnalis</name>
    <name type="common">Great pond snail</name>
    <name type="synonym">Helix stagnalis</name>
    <dbReference type="NCBI Taxonomy" id="6523"/>
    <lineage>
        <taxon>Eukaryota</taxon>
        <taxon>Metazoa</taxon>
        <taxon>Spiralia</taxon>
        <taxon>Lophotrochozoa</taxon>
        <taxon>Mollusca</taxon>
        <taxon>Gastropoda</taxon>
        <taxon>Heterobranchia</taxon>
        <taxon>Euthyneura</taxon>
        <taxon>Panpulmonata</taxon>
        <taxon>Hygrophila</taxon>
        <taxon>Lymnaeoidea</taxon>
        <taxon>Lymnaeidae</taxon>
        <taxon>Lymnaea</taxon>
    </lineage>
</organism>
<evidence type="ECO:0000313" key="3">
    <source>
        <dbReference type="Proteomes" id="UP001497497"/>
    </source>
</evidence>
<name>A0AAV2HGE4_LYMST</name>
<dbReference type="SUPFAM" id="SSF53335">
    <property type="entry name" value="S-adenosyl-L-methionine-dependent methyltransferases"/>
    <property type="match status" value="1"/>
</dbReference>
<dbReference type="EMBL" id="CAXITT010000117">
    <property type="protein sequence ID" value="CAL1532458.1"/>
    <property type="molecule type" value="Genomic_DNA"/>
</dbReference>
<dbReference type="InterPro" id="IPR025714">
    <property type="entry name" value="Methyltranfer_dom"/>
</dbReference>
<dbReference type="PANTHER" id="PTHR13369">
    <property type="match status" value="1"/>
</dbReference>
<gene>
    <name evidence="2" type="ORF">GSLYS_00006537001</name>
</gene>
<dbReference type="GO" id="GO:0005737">
    <property type="term" value="C:cytoplasm"/>
    <property type="evidence" value="ECO:0007669"/>
    <property type="project" value="TreeGrafter"/>
</dbReference>
<reference evidence="2 3" key="1">
    <citation type="submission" date="2024-04" db="EMBL/GenBank/DDBJ databases">
        <authorList>
            <consortium name="Genoscope - CEA"/>
            <person name="William W."/>
        </authorList>
    </citation>
    <scope>NUCLEOTIDE SEQUENCE [LARGE SCALE GENOMIC DNA]</scope>
</reference>
<keyword evidence="3" id="KW-1185">Reference proteome</keyword>
<dbReference type="InterPro" id="IPR029063">
    <property type="entry name" value="SAM-dependent_MTases_sf"/>
</dbReference>
<proteinExistence type="predicted"/>
<protein>
    <recommendedName>
        <fullName evidence="1">Methyltransferase domain-containing protein</fullName>
    </recommendedName>
</protein>
<evidence type="ECO:0000313" key="2">
    <source>
        <dbReference type="EMBL" id="CAL1532458.1"/>
    </source>
</evidence>
<sequence>MKTKLYLEGLLSGDGTLLHCSLSSSTIIFMLRYCQTNNFELIFISENRVRNCCSLNLKLLEDLDVIFSSLSEVPSLVRNVLMPAIYQPELSLIRSGLCVLLRHIIKFSDTASPHLHLIDLLGFREGSMKMCSEISGWTKLCEVELLESIAELIENLQVNKSVKKVFTVPSDLIKLEYHFLKKCRVHNDDKMRRTELIRLKTSFSNYFEGGTLVNRDNDKLNRANSVTDQTNGITLNPLQSTNGGYSHQPDSHAQHFTTSPRISFEKILVENSRLLVEQIVHMHHGVRKVKVDKIIDKDKNLKDGNSIKETEGALKSFSSIEDTLFNKETGKATEMDISELIQQLHVKDIQYVHTYSEGIEMTVADLILIVYLYHLLETLDFNYVTLNGHIPSIMQWACHMASLTTVADAGHKMGWRMRSLATLFTTVRSSSACISSDGHHMDVTFVKGVEPAAGDDDDDEMELSRCAKMKHKAVKPEVIQAVKKLENANVQAVKGEHPCGEQVQIDWSSLPPDVHPREGDVPEKRTKRKCQQIENLVTAVQSVAKSGDVLVDFCSGGGHLGIVLAYMLPDCQVFLVENKEESLLKSCNRLKSLNLRNVILYQCNLDYFTGQFDVGTCLHACGSATDMILQLCLNSFASFVICPCCYGSIQKTHLLSYPRSQVFIKANLTYKEFLTLGHAADQTELNIVMEDQGHQCMNLVDTDRAEYAKEMNYNVTLCALHPLSCTPKNNLLVGTRNVPVLQKK</sequence>
<dbReference type="Pfam" id="PF13679">
    <property type="entry name" value="Methyltransf_32"/>
    <property type="match status" value="1"/>
</dbReference>